<proteinExistence type="predicted"/>
<sequence length="68" mass="7825">MATEKPFKRACPEHLYFRFFVYFKNLFNKLSEQAFNKYVSNVDKAPPGNNLAAIEPGSDAEHQEISDI</sequence>
<evidence type="ECO:0000313" key="3">
    <source>
        <dbReference type="Proteomes" id="UP000187429"/>
    </source>
</evidence>
<protein>
    <submittedName>
        <fullName evidence="2">Uncharacterized protein</fullName>
    </submittedName>
</protein>
<keyword evidence="3" id="KW-1185">Reference proteome</keyword>
<evidence type="ECO:0000313" key="2">
    <source>
        <dbReference type="EMBL" id="OMJ20570.1"/>
    </source>
</evidence>
<feature type="non-terminal residue" evidence="2">
    <location>
        <position position="68"/>
    </location>
</feature>
<accession>A0A1R1Y0Z4</accession>
<comment type="caution">
    <text evidence="2">The sequence shown here is derived from an EMBL/GenBank/DDBJ whole genome shotgun (WGS) entry which is preliminary data.</text>
</comment>
<organism evidence="2 3">
    <name type="scientific">Smittium culicis</name>
    <dbReference type="NCBI Taxonomy" id="133412"/>
    <lineage>
        <taxon>Eukaryota</taxon>
        <taxon>Fungi</taxon>
        <taxon>Fungi incertae sedis</taxon>
        <taxon>Zoopagomycota</taxon>
        <taxon>Kickxellomycotina</taxon>
        <taxon>Harpellomycetes</taxon>
        <taxon>Harpellales</taxon>
        <taxon>Legeriomycetaceae</taxon>
        <taxon>Smittium</taxon>
    </lineage>
</organism>
<feature type="compositionally biased region" description="Basic and acidic residues" evidence="1">
    <location>
        <begin position="59"/>
        <end position="68"/>
    </location>
</feature>
<name>A0A1R1Y0Z4_9FUNG</name>
<reference evidence="3" key="1">
    <citation type="submission" date="2017-01" db="EMBL/GenBank/DDBJ databases">
        <authorList>
            <person name="Wang Y."/>
            <person name="White M."/>
            <person name="Kvist S."/>
            <person name="Moncalvo J.-M."/>
        </authorList>
    </citation>
    <scope>NUCLEOTIDE SEQUENCE [LARGE SCALE GENOMIC DNA]</scope>
    <source>
        <strain evidence="3">ID-206-W2</strain>
    </source>
</reference>
<dbReference type="AlphaFoldDB" id="A0A1R1Y0Z4"/>
<gene>
    <name evidence="2" type="ORF">AYI69_g6162</name>
</gene>
<evidence type="ECO:0000256" key="1">
    <source>
        <dbReference type="SAM" id="MobiDB-lite"/>
    </source>
</evidence>
<dbReference type="Proteomes" id="UP000187429">
    <property type="component" value="Unassembled WGS sequence"/>
</dbReference>
<feature type="region of interest" description="Disordered" evidence="1">
    <location>
        <begin position="46"/>
        <end position="68"/>
    </location>
</feature>
<dbReference type="EMBL" id="LSSM01002723">
    <property type="protein sequence ID" value="OMJ20570.1"/>
    <property type="molecule type" value="Genomic_DNA"/>
</dbReference>